<name>A0A261G2J3_9BIFI</name>
<evidence type="ECO:0000259" key="8">
    <source>
        <dbReference type="Pfam" id="PF01757"/>
    </source>
</evidence>
<accession>A0A261G2J3</accession>
<evidence type="ECO:0000256" key="4">
    <source>
        <dbReference type="ARBA" id="ARBA00022692"/>
    </source>
</evidence>
<keyword evidence="6 7" id="KW-0472">Membrane</keyword>
<dbReference type="EMBL" id="MWWZ01000011">
    <property type="protein sequence ID" value="OZG65657.1"/>
    <property type="molecule type" value="Genomic_DNA"/>
</dbReference>
<dbReference type="EMBL" id="CP062938">
    <property type="protein sequence ID" value="QOL32422.1"/>
    <property type="molecule type" value="Genomic_DNA"/>
</dbReference>
<evidence type="ECO:0000313" key="10">
    <source>
        <dbReference type="EMBL" id="QOL32422.1"/>
    </source>
</evidence>
<feature type="transmembrane region" description="Helical" evidence="7">
    <location>
        <begin position="130"/>
        <end position="147"/>
    </location>
</feature>
<evidence type="ECO:0000256" key="6">
    <source>
        <dbReference type="ARBA" id="ARBA00023136"/>
    </source>
</evidence>
<evidence type="ECO:0000256" key="1">
    <source>
        <dbReference type="ARBA" id="ARBA00004651"/>
    </source>
</evidence>
<organism evidence="9 11">
    <name type="scientific">Bifidobacterium eulemuris</name>
    <dbReference type="NCBI Taxonomy" id="1765219"/>
    <lineage>
        <taxon>Bacteria</taxon>
        <taxon>Bacillati</taxon>
        <taxon>Actinomycetota</taxon>
        <taxon>Actinomycetes</taxon>
        <taxon>Bifidobacteriales</taxon>
        <taxon>Bifidobacteriaceae</taxon>
        <taxon>Bifidobacterium</taxon>
    </lineage>
</organism>
<feature type="transmembrane region" description="Helical" evidence="7">
    <location>
        <begin position="12"/>
        <end position="29"/>
    </location>
</feature>
<reference evidence="9 11" key="1">
    <citation type="journal article" date="2017" name="BMC Genomics">
        <title>Comparative genomic and phylogenomic analyses of the Bifidobacteriaceae family.</title>
        <authorList>
            <person name="Lugli G.A."/>
            <person name="Milani C."/>
            <person name="Turroni F."/>
            <person name="Duranti S."/>
            <person name="Mancabelli L."/>
            <person name="Mangifesta M."/>
            <person name="Ferrario C."/>
            <person name="Modesto M."/>
            <person name="Mattarelli P."/>
            <person name="Jiri K."/>
            <person name="van Sinderen D."/>
            <person name="Ventura M."/>
        </authorList>
    </citation>
    <scope>NUCLEOTIDE SEQUENCE [LARGE SCALE GENOMIC DNA]</scope>
    <source>
        <strain evidence="9 11">DSM 100216</strain>
    </source>
</reference>
<keyword evidence="3" id="KW-1003">Cell membrane</keyword>
<dbReference type="KEGG" id="beu:BE0216_08140"/>
<keyword evidence="9" id="KW-0808">Transferase</keyword>
<dbReference type="Proteomes" id="UP000216057">
    <property type="component" value="Unassembled WGS sequence"/>
</dbReference>
<dbReference type="Proteomes" id="UP000593943">
    <property type="component" value="Chromosome"/>
</dbReference>
<feature type="transmembrane region" description="Helical" evidence="7">
    <location>
        <begin position="159"/>
        <end position="178"/>
    </location>
</feature>
<keyword evidence="12" id="KW-1185">Reference proteome</keyword>
<dbReference type="Pfam" id="PF01757">
    <property type="entry name" value="Acyl_transf_3"/>
    <property type="match status" value="1"/>
</dbReference>
<feature type="transmembrane region" description="Helical" evidence="7">
    <location>
        <begin position="49"/>
        <end position="74"/>
    </location>
</feature>
<feature type="transmembrane region" description="Helical" evidence="7">
    <location>
        <begin position="281"/>
        <end position="300"/>
    </location>
</feature>
<keyword evidence="4 7" id="KW-0812">Transmembrane</keyword>
<dbReference type="RefSeq" id="WP_094637469.1">
    <property type="nucleotide sequence ID" value="NZ_CP062938.1"/>
</dbReference>
<keyword evidence="9" id="KW-0012">Acyltransferase</keyword>
<evidence type="ECO:0000256" key="5">
    <source>
        <dbReference type="ARBA" id="ARBA00022989"/>
    </source>
</evidence>
<evidence type="ECO:0000256" key="2">
    <source>
        <dbReference type="ARBA" id="ARBA00007400"/>
    </source>
</evidence>
<dbReference type="PANTHER" id="PTHR40074">
    <property type="entry name" value="O-ACETYLTRANSFERASE WECH"/>
    <property type="match status" value="1"/>
</dbReference>
<proteinExistence type="inferred from homology"/>
<comment type="subcellular location">
    <subcellularLocation>
        <location evidence="1">Cell membrane</location>
        <topology evidence="1">Multi-pass membrane protein</topology>
    </subcellularLocation>
</comment>
<evidence type="ECO:0000313" key="9">
    <source>
        <dbReference type="EMBL" id="OZG65657.1"/>
    </source>
</evidence>
<sequence>MGHEPVRRWDNLDLLKAIAIFFVIIYHVGGPYQGGEWLKLDGDNPAAIANFGVIGVFSLCVPIFFMINGALLLNKPLNLKKHIIKIVVLIILTFIWSFITQIIFVAVGYWPEKITLIDLVKNTYSLPQSLNNHLWFMGALVIIYIFFPLIKSSWDYNRSWFLFFLFFSMICVFGNSLMNCGIDILQFIKNGTIGDGVANHDFLGIFNPLRGINGHAFVYFMLGGILFEQKETLNTSQYRQIALVVFIVSILLYWSFNMLIAVSGHAEYDIVWHGYEAPSTLLATAALFVATLNIHAEQFIRVPLHFIGGNTLGIYFVHWILIGVVRASGIHIQSVLGRSILPYIVYAAIILVVSCIICWIISKVPGVRKLIRL</sequence>
<feature type="transmembrane region" description="Helical" evidence="7">
    <location>
        <begin position="212"/>
        <end position="229"/>
    </location>
</feature>
<dbReference type="AlphaFoldDB" id="A0A261G2J3"/>
<dbReference type="PANTHER" id="PTHR40074:SF2">
    <property type="entry name" value="O-ACETYLTRANSFERASE WECH"/>
    <property type="match status" value="1"/>
</dbReference>
<protein>
    <submittedName>
        <fullName evidence="9 10">Acyltransferase</fullName>
    </submittedName>
</protein>
<dbReference type="GO" id="GO:0016413">
    <property type="term" value="F:O-acetyltransferase activity"/>
    <property type="evidence" value="ECO:0007669"/>
    <property type="project" value="TreeGrafter"/>
</dbReference>
<evidence type="ECO:0000256" key="7">
    <source>
        <dbReference type="SAM" id="Phobius"/>
    </source>
</evidence>
<comment type="similarity">
    <text evidence="2">Belongs to the acyltransferase 3 family.</text>
</comment>
<dbReference type="GO" id="GO:0005886">
    <property type="term" value="C:plasma membrane"/>
    <property type="evidence" value="ECO:0007669"/>
    <property type="project" value="UniProtKB-SubCell"/>
</dbReference>
<dbReference type="OrthoDB" id="3239274at2"/>
<gene>
    <name evidence="10" type="ORF">BE0216_08140</name>
    <name evidence="9" type="ORF">BEUL_1955</name>
</gene>
<feature type="transmembrane region" description="Helical" evidence="7">
    <location>
        <begin position="312"/>
        <end position="334"/>
    </location>
</feature>
<feature type="domain" description="Acyltransferase 3" evidence="8">
    <location>
        <begin position="10"/>
        <end position="362"/>
    </location>
</feature>
<dbReference type="GO" id="GO:0009246">
    <property type="term" value="P:enterobacterial common antigen biosynthetic process"/>
    <property type="evidence" value="ECO:0007669"/>
    <property type="project" value="TreeGrafter"/>
</dbReference>
<feature type="transmembrane region" description="Helical" evidence="7">
    <location>
        <begin position="340"/>
        <end position="362"/>
    </location>
</feature>
<evidence type="ECO:0000256" key="3">
    <source>
        <dbReference type="ARBA" id="ARBA00022475"/>
    </source>
</evidence>
<evidence type="ECO:0000313" key="11">
    <source>
        <dbReference type="Proteomes" id="UP000216057"/>
    </source>
</evidence>
<reference evidence="10 12" key="2">
    <citation type="submission" date="2020-10" db="EMBL/GenBank/DDBJ databases">
        <title>Genome sequencing of Bifidobacterium eulemuris_DSMZ_100216.</title>
        <authorList>
            <person name="Kim J."/>
        </authorList>
    </citation>
    <scope>NUCLEOTIDE SEQUENCE [LARGE SCALE GENOMIC DNA]</scope>
    <source>
        <strain evidence="10 12">DSM 100216</strain>
    </source>
</reference>
<evidence type="ECO:0000313" key="12">
    <source>
        <dbReference type="Proteomes" id="UP000593943"/>
    </source>
</evidence>
<feature type="transmembrane region" description="Helical" evidence="7">
    <location>
        <begin position="241"/>
        <end position="261"/>
    </location>
</feature>
<keyword evidence="5 7" id="KW-1133">Transmembrane helix</keyword>
<feature type="transmembrane region" description="Helical" evidence="7">
    <location>
        <begin position="86"/>
        <end position="110"/>
    </location>
</feature>
<dbReference type="InterPro" id="IPR002656">
    <property type="entry name" value="Acyl_transf_3_dom"/>
</dbReference>